<comment type="catalytic activity">
    <reaction evidence="11">
        <text>N-terminal L-seryl-[histone H4] + acetyl-CoA = N-terminal N(alpha)-acetyl-L-seryl-[histone H4] + CoA + H(+)</text>
        <dbReference type="Rhea" id="RHEA:50596"/>
        <dbReference type="Rhea" id="RHEA-COMP:12740"/>
        <dbReference type="Rhea" id="RHEA-COMP:12743"/>
        <dbReference type="ChEBI" id="CHEBI:15378"/>
        <dbReference type="ChEBI" id="CHEBI:57287"/>
        <dbReference type="ChEBI" id="CHEBI:57288"/>
        <dbReference type="ChEBI" id="CHEBI:64738"/>
        <dbReference type="ChEBI" id="CHEBI:83690"/>
        <dbReference type="EC" id="2.3.1.257"/>
    </reaction>
</comment>
<comment type="caution">
    <text evidence="16">The sequence shown here is derived from an EMBL/GenBank/DDBJ whole genome shotgun (WGS) entry which is preliminary data.</text>
</comment>
<dbReference type="EC" id="2.3.1.257" evidence="4"/>
<dbReference type="Gene3D" id="3.40.630.30">
    <property type="match status" value="2"/>
</dbReference>
<keyword evidence="6" id="KW-0963">Cytoplasm</keyword>
<dbReference type="Proteomes" id="UP001408789">
    <property type="component" value="Unassembled WGS sequence"/>
</dbReference>
<name>A0AAP0DIU0_9ASTR</name>
<evidence type="ECO:0000313" key="16">
    <source>
        <dbReference type="EMBL" id="KAK9071843.1"/>
    </source>
</evidence>
<dbReference type="SUPFAM" id="SSF55729">
    <property type="entry name" value="Acyl-CoA N-acyltransferases (Nat)"/>
    <property type="match status" value="2"/>
</dbReference>
<evidence type="ECO:0000256" key="1">
    <source>
        <dbReference type="ARBA" id="ARBA00004123"/>
    </source>
</evidence>
<evidence type="ECO:0000256" key="3">
    <source>
        <dbReference type="ARBA" id="ARBA00008870"/>
    </source>
</evidence>
<evidence type="ECO:0000256" key="8">
    <source>
        <dbReference type="ARBA" id="ARBA00023242"/>
    </source>
</evidence>
<dbReference type="CDD" id="cd04301">
    <property type="entry name" value="NAT_SF"/>
    <property type="match status" value="2"/>
</dbReference>
<dbReference type="GO" id="GO:0043998">
    <property type="term" value="F:histone H2A acetyltransferase activity"/>
    <property type="evidence" value="ECO:0007669"/>
    <property type="project" value="InterPro"/>
</dbReference>
<dbReference type="InterPro" id="IPR035979">
    <property type="entry name" value="RBD_domain_sf"/>
</dbReference>
<dbReference type="CDD" id="cd00590">
    <property type="entry name" value="RRM_SF"/>
    <property type="match status" value="1"/>
</dbReference>
<sequence>MTLKDDGLAISPVHIRDPPVNRVLDPNVIFELRDSETHFKLRFDITEHIQNTMEVFLTEEEIMQRKKRVEELLRSAYSSDKDHLSDFPNLAHYNTNGLSLYLESGRGNKLSSDLKNYIQKLLKVNMEGPYGAEWAAEEKVKRREMSSSEALYIFVYNKESIIGFVHYRFTIEEEIPVLYVYELQLEPAYQGKGLGKFLMQLVELIACNNRMGAVVLTVQKRNTSAINFYLNRLRCSYETGKIAAAADDSVVFSFLFVVPMGYGGYHRSRSVGRDRKYRRDYRDRDGRAGLGRSRSSRGVSRVKEGFDDDFYGNEQRGPTTRFYNTNCERFPHGKFDEFGVFHEFEYAGMEGDHANPGDWEKVTYRKAKFRSKTPIRSNVSRDKFVDNRWDDVDKWSSTIFVTNFPSGTTRKGLWDRCSKVGKVLDVFISAKESVVGKRFAFVRFAKGLDISNIIYRIRNLWIGSFRLFADVSKFKRGDKGVNKVLSTNGKEQVRMEMNEVCSQTSEPKKHVSWATPTEPPSEAAMKPGVPLASVKGGMTLLGKDRFGVQDVVKEKFVIGNDKQVPIDNFKSSLLLMVRDIKSMSKLYHLASMEGFDNVSFRYVGGWWVRVDCNTSEESAKFANCKAFKSIFSAIKRVTSDFWVKERMIWLGISGLPLGAWSSEVFSDIASLWGKVCFVDNDLEEPLAVGKVCVLTPSPTRISENIVCELGGKCFDVVVTEQQFWTPCFDVPEDSDDDSFIEEDASFQGDNNVDCEGEKVFREACHMPMQEERAVATSVVDPMLDPNTNSGGVEKDPVIQGETGYVNSDPFGIMDFLEKQFPAQNKSYSVSLSVPPGFQRIENLEDEVTNMGKEVTVETPVCDFAPTKIDIETNQVNSNGAIFEMLDGEGTGLASTVDIGTSKKVNMEGPYGAEWAAEEKVKRREMSSSEALYIFVYNKESIIGFVHYRFTIEEEIPVLYVYELQLEPAYQGKGLGKFLMQLVELIACNNRMGAVVLTVQKRNTSAINFYLNRLRYNISSISPSKVYQLMGVIGLEKSYEILCKTFDHEAKATLEVICFLADINLFSVRGRGIMTSHKGAAPSMD</sequence>
<dbReference type="Pfam" id="PF00583">
    <property type="entry name" value="Acetyltransf_1"/>
    <property type="match status" value="2"/>
</dbReference>
<dbReference type="PROSITE" id="PS51186">
    <property type="entry name" value="GNAT"/>
    <property type="match status" value="2"/>
</dbReference>
<dbReference type="PROSITE" id="PS50102">
    <property type="entry name" value="RRM"/>
    <property type="match status" value="1"/>
</dbReference>
<evidence type="ECO:0000256" key="2">
    <source>
        <dbReference type="ARBA" id="ARBA00004496"/>
    </source>
</evidence>
<comment type="subcellular location">
    <subcellularLocation>
        <location evidence="2">Cytoplasm</location>
    </subcellularLocation>
    <subcellularLocation>
        <location evidence="1">Nucleus</location>
    </subcellularLocation>
</comment>
<dbReference type="InterPro" id="IPR016181">
    <property type="entry name" value="Acyl_CoA_acyltransferase"/>
</dbReference>
<keyword evidence="9" id="KW-0012">Acyltransferase</keyword>
<feature type="domain" description="RRM" evidence="14">
    <location>
        <begin position="397"/>
        <end position="474"/>
    </location>
</feature>
<evidence type="ECO:0000256" key="4">
    <source>
        <dbReference type="ARBA" id="ARBA00012950"/>
    </source>
</evidence>
<evidence type="ECO:0000259" key="14">
    <source>
        <dbReference type="PROSITE" id="PS50102"/>
    </source>
</evidence>
<evidence type="ECO:0000256" key="12">
    <source>
        <dbReference type="PROSITE-ProRule" id="PRU00176"/>
    </source>
</evidence>
<dbReference type="InterPro" id="IPR000504">
    <property type="entry name" value="RRM_dom"/>
</dbReference>
<dbReference type="GO" id="GO:1990189">
    <property type="term" value="F:protein N-terminal-serine acetyltransferase activity"/>
    <property type="evidence" value="ECO:0007669"/>
    <property type="project" value="UniProtKB-EC"/>
</dbReference>
<feature type="compositionally biased region" description="Low complexity" evidence="13">
    <location>
        <begin position="290"/>
        <end position="299"/>
    </location>
</feature>
<feature type="domain" description="N-acetyltransferase" evidence="15">
    <location>
        <begin position="112"/>
        <end position="288"/>
    </location>
</feature>
<comment type="catalytic activity">
    <reaction evidence="10">
        <text>N-terminal L-seryl-[histone H2A] + acetyl-CoA = N-terminal N(alpha)-acetyl-L-seryl-[histone H2A] + CoA + H(+)</text>
        <dbReference type="Rhea" id="RHEA:50600"/>
        <dbReference type="Rhea" id="RHEA-COMP:12742"/>
        <dbReference type="Rhea" id="RHEA-COMP:12744"/>
        <dbReference type="ChEBI" id="CHEBI:15378"/>
        <dbReference type="ChEBI" id="CHEBI:57287"/>
        <dbReference type="ChEBI" id="CHEBI:57288"/>
        <dbReference type="ChEBI" id="CHEBI:64738"/>
        <dbReference type="ChEBI" id="CHEBI:83690"/>
        <dbReference type="EC" id="2.3.1.257"/>
    </reaction>
</comment>
<feature type="region of interest" description="Disordered" evidence="13">
    <location>
        <begin position="506"/>
        <end position="528"/>
    </location>
</feature>
<dbReference type="SMART" id="SM00360">
    <property type="entry name" value="RRM"/>
    <property type="match status" value="1"/>
</dbReference>
<keyword evidence="8" id="KW-0539">Nucleus</keyword>
<organism evidence="16 17">
    <name type="scientific">Deinandra increscens subsp. villosa</name>
    <dbReference type="NCBI Taxonomy" id="3103831"/>
    <lineage>
        <taxon>Eukaryota</taxon>
        <taxon>Viridiplantae</taxon>
        <taxon>Streptophyta</taxon>
        <taxon>Embryophyta</taxon>
        <taxon>Tracheophyta</taxon>
        <taxon>Spermatophyta</taxon>
        <taxon>Magnoliopsida</taxon>
        <taxon>eudicotyledons</taxon>
        <taxon>Gunneridae</taxon>
        <taxon>Pentapetalae</taxon>
        <taxon>asterids</taxon>
        <taxon>campanulids</taxon>
        <taxon>Asterales</taxon>
        <taxon>Asteraceae</taxon>
        <taxon>Asteroideae</taxon>
        <taxon>Heliantheae alliance</taxon>
        <taxon>Madieae</taxon>
        <taxon>Madiinae</taxon>
        <taxon>Deinandra</taxon>
    </lineage>
</organism>
<dbReference type="PANTHER" id="PTHR20531">
    <property type="entry name" value="N-ALPHA-ACETYLTRANSFERASE 40"/>
    <property type="match status" value="1"/>
</dbReference>
<evidence type="ECO:0000256" key="13">
    <source>
        <dbReference type="SAM" id="MobiDB-lite"/>
    </source>
</evidence>
<gene>
    <name evidence="16" type="ORF">SSX86_008273</name>
</gene>
<evidence type="ECO:0000256" key="6">
    <source>
        <dbReference type="ARBA" id="ARBA00022490"/>
    </source>
</evidence>
<evidence type="ECO:0000256" key="11">
    <source>
        <dbReference type="ARBA" id="ARBA00049524"/>
    </source>
</evidence>
<feature type="domain" description="N-acetyltransferase" evidence="15">
    <location>
        <begin position="868"/>
        <end position="1046"/>
    </location>
</feature>
<keyword evidence="12" id="KW-0694">RNA-binding</keyword>
<dbReference type="GO" id="GO:0003723">
    <property type="term" value="F:RNA binding"/>
    <property type="evidence" value="ECO:0007669"/>
    <property type="project" value="UniProtKB-UniRule"/>
</dbReference>
<evidence type="ECO:0000256" key="9">
    <source>
        <dbReference type="ARBA" id="ARBA00023315"/>
    </source>
</evidence>
<dbReference type="InterPro" id="IPR000182">
    <property type="entry name" value="GNAT_dom"/>
</dbReference>
<evidence type="ECO:0000256" key="10">
    <source>
        <dbReference type="ARBA" id="ARBA00047821"/>
    </source>
</evidence>
<dbReference type="AlphaFoldDB" id="A0AAP0DIU0"/>
<comment type="similarity">
    <text evidence="3">Belongs to the acetyltransferase family. NAA40 subfamily.</text>
</comment>
<dbReference type="GO" id="GO:0005634">
    <property type="term" value="C:nucleus"/>
    <property type="evidence" value="ECO:0007669"/>
    <property type="project" value="UniProtKB-SubCell"/>
</dbReference>
<evidence type="ECO:0000256" key="7">
    <source>
        <dbReference type="ARBA" id="ARBA00022679"/>
    </source>
</evidence>
<dbReference type="InterPro" id="IPR039949">
    <property type="entry name" value="NAA40"/>
</dbReference>
<dbReference type="GO" id="GO:0005737">
    <property type="term" value="C:cytoplasm"/>
    <property type="evidence" value="ECO:0007669"/>
    <property type="project" value="UniProtKB-SubCell"/>
</dbReference>
<evidence type="ECO:0000259" key="15">
    <source>
        <dbReference type="PROSITE" id="PS51186"/>
    </source>
</evidence>
<dbReference type="Gene3D" id="3.30.70.330">
    <property type="match status" value="1"/>
</dbReference>
<dbReference type="GO" id="GO:0010485">
    <property type="term" value="F:histone H4 acetyltransferase activity"/>
    <property type="evidence" value="ECO:0007669"/>
    <property type="project" value="InterPro"/>
</dbReference>
<evidence type="ECO:0000313" key="17">
    <source>
        <dbReference type="Proteomes" id="UP001408789"/>
    </source>
</evidence>
<protein>
    <recommendedName>
        <fullName evidence="5">N-alpha-acetyltransferase 40</fullName>
        <ecNumber evidence="4">2.3.1.257</ecNumber>
    </recommendedName>
</protein>
<dbReference type="InterPro" id="IPR012677">
    <property type="entry name" value="Nucleotide-bd_a/b_plait_sf"/>
</dbReference>
<evidence type="ECO:0000256" key="5">
    <source>
        <dbReference type="ARBA" id="ARBA00015043"/>
    </source>
</evidence>
<proteinExistence type="inferred from homology"/>
<feature type="region of interest" description="Disordered" evidence="13">
    <location>
        <begin position="276"/>
        <end position="300"/>
    </location>
</feature>
<accession>A0AAP0DIU0</accession>
<dbReference type="EMBL" id="JBCNJP010000010">
    <property type="protein sequence ID" value="KAK9071843.1"/>
    <property type="molecule type" value="Genomic_DNA"/>
</dbReference>
<dbReference type="PANTHER" id="PTHR20531:SF1">
    <property type="entry name" value="N-ALPHA-ACETYLTRANSFERASE 40"/>
    <property type="match status" value="1"/>
</dbReference>
<dbReference type="Pfam" id="PF00076">
    <property type="entry name" value="RRM_1"/>
    <property type="match status" value="1"/>
</dbReference>
<reference evidence="16 17" key="1">
    <citation type="submission" date="2024-04" db="EMBL/GenBank/DDBJ databases">
        <title>The reference genome of an endangered Asteraceae, Deinandra increscens subsp. villosa, native to the Central Coast of California.</title>
        <authorList>
            <person name="Guilliams M."/>
            <person name="Hasenstab-Lehman K."/>
            <person name="Meyer R."/>
            <person name="Mcevoy S."/>
        </authorList>
    </citation>
    <scope>NUCLEOTIDE SEQUENCE [LARGE SCALE GENOMIC DNA]</scope>
    <source>
        <tissue evidence="16">Leaf</tissue>
    </source>
</reference>
<keyword evidence="7" id="KW-0808">Transferase</keyword>
<dbReference type="SUPFAM" id="SSF54928">
    <property type="entry name" value="RNA-binding domain, RBD"/>
    <property type="match status" value="1"/>
</dbReference>
<keyword evidence="17" id="KW-1185">Reference proteome</keyword>